<dbReference type="Pfam" id="PF02767">
    <property type="entry name" value="DNA_pol3_beta_2"/>
    <property type="match status" value="1"/>
</dbReference>
<evidence type="ECO:0000256" key="1">
    <source>
        <dbReference type="ARBA" id="ARBA00004496"/>
    </source>
</evidence>
<comment type="similarity">
    <text evidence="2 10">Belongs to the beta sliding clamp family.</text>
</comment>
<evidence type="ECO:0000256" key="2">
    <source>
        <dbReference type="ARBA" id="ARBA00010752"/>
    </source>
</evidence>
<comment type="function">
    <text evidence="10">Confers DNA tethering and processivity to DNA polymerases and other proteins. Acts as a clamp, forming a ring around DNA (a reaction catalyzed by the clamp-loading complex) which diffuses in an ATP-independent manner freely and bidirectionally along dsDNA. Initially characterized for its ability to contact the catalytic subunit of DNA polymerase III (Pol III), a complex, multichain enzyme responsible for most of the replicative synthesis in bacteria; Pol III exhibits 3'-5' exonuclease proofreading activity. The beta chain is required for initiation of replication as well as for processivity of DNA replication.</text>
</comment>
<comment type="subunit">
    <text evidence="10">Forms a ring-shaped head-to-tail homodimer around DNA.</text>
</comment>
<evidence type="ECO:0000313" key="14">
    <source>
        <dbReference type="EMBL" id="MBE5035554.1"/>
    </source>
</evidence>
<dbReference type="Gene3D" id="3.10.150.10">
    <property type="entry name" value="DNA Polymerase III, subunit A, domain 2"/>
    <property type="match status" value="1"/>
</dbReference>
<dbReference type="InterPro" id="IPR001001">
    <property type="entry name" value="DNA_polIII_beta"/>
</dbReference>
<keyword evidence="5 10" id="KW-0808">Transferase</keyword>
<evidence type="ECO:0000256" key="9">
    <source>
        <dbReference type="ARBA" id="ARBA00023125"/>
    </source>
</evidence>
<dbReference type="InterPro" id="IPR022634">
    <property type="entry name" value="DNA_polIII_beta_N"/>
</dbReference>
<dbReference type="PIRSF" id="PIRSF000804">
    <property type="entry name" value="DNA_pol_III_b"/>
    <property type="match status" value="1"/>
</dbReference>
<evidence type="ECO:0000256" key="3">
    <source>
        <dbReference type="ARBA" id="ARBA00021035"/>
    </source>
</evidence>
<dbReference type="SUPFAM" id="SSF55979">
    <property type="entry name" value="DNA clamp"/>
    <property type="match status" value="3"/>
</dbReference>
<reference evidence="14 15" key="1">
    <citation type="submission" date="2020-10" db="EMBL/GenBank/DDBJ databases">
        <title>ChiBAC.</title>
        <authorList>
            <person name="Zenner C."/>
            <person name="Hitch T.C.A."/>
            <person name="Clavel T."/>
        </authorList>
    </citation>
    <scope>NUCLEOTIDE SEQUENCE [LARGE SCALE GENOMIC DNA]</scope>
    <source>
        <strain evidence="14 15">DSM 108706</strain>
    </source>
</reference>
<keyword evidence="4 10" id="KW-0963">Cytoplasm</keyword>
<keyword evidence="9" id="KW-0238">DNA-binding</keyword>
<dbReference type="RefSeq" id="WP_226385203.1">
    <property type="nucleotide sequence ID" value="NZ_JADCKA010000006.1"/>
</dbReference>
<comment type="subcellular location">
    <subcellularLocation>
        <location evidence="1 10">Cytoplasm</location>
    </subcellularLocation>
</comment>
<sequence>MKFTCNQQILAKALNTVSKAVTVRTTIPILKGILIEAENGKIKLSASDLDMSIEKTIDAVIEEEGSLVVSAKLFSDIVRKLPNETLMIETIDGTNVLIKTAGSEFTIVGQPSDEFPDITDVGDVISTLSFDKEILKYMIKSTYFSASSDDSKGVIVGVLLEMEENSFNMVALDGFRMAICRERIKNEKEGHIIIPGKTISEILKILSESEDDQDVEMIVGKKKANILMKDTRISVNLIDGEFIKYRDILPKESTTRININRQELLTGIERASLLAKEGKNNLIKCTISGNLLTINSKSEEGTVKEDIIMEKTGEDMQIGFNSKYLSEALKAIEDEDVMLELKTSVTPCIIKPLEGNGYEYLVLPVRISSN</sequence>
<dbReference type="Gene3D" id="3.70.10.10">
    <property type="match status" value="1"/>
</dbReference>
<comment type="caution">
    <text evidence="14">The sequence shown here is derived from an EMBL/GenBank/DDBJ whole genome shotgun (WGS) entry which is preliminary data.</text>
</comment>
<evidence type="ECO:0000259" key="12">
    <source>
        <dbReference type="Pfam" id="PF02767"/>
    </source>
</evidence>
<proteinExistence type="inferred from homology"/>
<evidence type="ECO:0000259" key="13">
    <source>
        <dbReference type="Pfam" id="PF02768"/>
    </source>
</evidence>
<evidence type="ECO:0000313" key="15">
    <source>
        <dbReference type="Proteomes" id="UP001516588"/>
    </source>
</evidence>
<feature type="domain" description="DNA polymerase III beta sliding clamp central" evidence="12">
    <location>
        <begin position="131"/>
        <end position="242"/>
    </location>
</feature>
<dbReference type="Pfam" id="PF02768">
    <property type="entry name" value="DNA_pol3_beta_3"/>
    <property type="match status" value="1"/>
</dbReference>
<evidence type="ECO:0000256" key="7">
    <source>
        <dbReference type="ARBA" id="ARBA00022705"/>
    </source>
</evidence>
<dbReference type="PANTHER" id="PTHR30478:SF0">
    <property type="entry name" value="BETA SLIDING CLAMP"/>
    <property type="match status" value="1"/>
</dbReference>
<evidence type="ECO:0000256" key="10">
    <source>
        <dbReference type="PIRNR" id="PIRNR000804"/>
    </source>
</evidence>
<keyword evidence="8 10" id="KW-0239">DNA-directed DNA polymerase</keyword>
<dbReference type="InterPro" id="IPR022635">
    <property type="entry name" value="DNA_polIII_beta_C"/>
</dbReference>
<dbReference type="InterPro" id="IPR022637">
    <property type="entry name" value="DNA_polIII_beta_cen"/>
</dbReference>
<feature type="domain" description="DNA polymerase III beta sliding clamp C-terminal" evidence="13">
    <location>
        <begin position="247"/>
        <end position="366"/>
    </location>
</feature>
<dbReference type="EMBL" id="JADCKA010000006">
    <property type="protein sequence ID" value="MBE5035554.1"/>
    <property type="molecule type" value="Genomic_DNA"/>
</dbReference>
<feature type="domain" description="DNA polymerase III beta sliding clamp N-terminal" evidence="11">
    <location>
        <begin position="1"/>
        <end position="118"/>
    </location>
</feature>
<dbReference type="NCBIfam" id="TIGR00663">
    <property type="entry name" value="dnan"/>
    <property type="match status" value="1"/>
</dbReference>
<keyword evidence="6 10" id="KW-0548">Nucleotidyltransferase</keyword>
<dbReference type="InterPro" id="IPR046938">
    <property type="entry name" value="DNA_clamp_sf"/>
</dbReference>
<dbReference type="Pfam" id="PF00712">
    <property type="entry name" value="DNA_pol3_beta"/>
    <property type="match status" value="1"/>
</dbReference>
<dbReference type="Proteomes" id="UP001516588">
    <property type="component" value="Unassembled WGS sequence"/>
</dbReference>
<keyword evidence="7 10" id="KW-0235">DNA replication</keyword>
<accession>A0ABR9QXE9</accession>
<dbReference type="GO" id="GO:0003887">
    <property type="term" value="F:DNA-directed DNA polymerase activity"/>
    <property type="evidence" value="ECO:0007669"/>
    <property type="project" value="UniProtKB-EC"/>
</dbReference>
<gene>
    <name evidence="14" type="primary">dnaN</name>
    <name evidence="14" type="ORF">INF20_04565</name>
</gene>
<evidence type="ECO:0000259" key="11">
    <source>
        <dbReference type="Pfam" id="PF00712"/>
    </source>
</evidence>
<name>A0ABR9QXE9_9FIRM</name>
<keyword evidence="15" id="KW-1185">Reference proteome</keyword>
<protein>
    <recommendedName>
        <fullName evidence="3 10">Beta sliding clamp</fullName>
    </recommendedName>
</protein>
<evidence type="ECO:0000256" key="4">
    <source>
        <dbReference type="ARBA" id="ARBA00022490"/>
    </source>
</evidence>
<evidence type="ECO:0000256" key="8">
    <source>
        <dbReference type="ARBA" id="ARBA00022932"/>
    </source>
</evidence>
<dbReference type="SMART" id="SM00480">
    <property type="entry name" value="POL3Bc"/>
    <property type="match status" value="1"/>
</dbReference>
<dbReference type="PANTHER" id="PTHR30478">
    <property type="entry name" value="DNA POLYMERASE III SUBUNIT BETA"/>
    <property type="match status" value="1"/>
</dbReference>
<dbReference type="CDD" id="cd00140">
    <property type="entry name" value="beta_clamp"/>
    <property type="match status" value="1"/>
</dbReference>
<evidence type="ECO:0000256" key="5">
    <source>
        <dbReference type="ARBA" id="ARBA00022679"/>
    </source>
</evidence>
<organism evidence="14 15">
    <name type="scientific">Gallibacter intestinalis</name>
    <dbReference type="NCBI Taxonomy" id="2779356"/>
    <lineage>
        <taxon>Bacteria</taxon>
        <taxon>Bacillati</taxon>
        <taxon>Bacillota</taxon>
        <taxon>Clostridia</taxon>
        <taxon>Eubacteriales</taxon>
        <taxon>Eubacteriaceae</taxon>
        <taxon>Gallibacter</taxon>
    </lineage>
</organism>
<evidence type="ECO:0000256" key="6">
    <source>
        <dbReference type="ARBA" id="ARBA00022695"/>
    </source>
</evidence>